<evidence type="ECO:0000256" key="4">
    <source>
        <dbReference type="PIRNR" id="PIRNR002190"/>
    </source>
</evidence>
<evidence type="ECO:0000256" key="1">
    <source>
        <dbReference type="ARBA" id="ARBA00009362"/>
    </source>
</evidence>
<dbReference type="HAMAP" id="MF_00273">
    <property type="entry name" value="Ribosomal_eL20"/>
    <property type="match status" value="1"/>
</dbReference>
<dbReference type="PIRSF" id="PIRSF002190">
    <property type="entry name" value="Ribosomal_L18a"/>
    <property type="match status" value="1"/>
</dbReference>
<dbReference type="GO" id="GO:1990904">
    <property type="term" value="C:ribonucleoprotein complex"/>
    <property type="evidence" value="ECO:0007669"/>
    <property type="project" value="UniProtKB-KW"/>
</dbReference>
<evidence type="ECO:0000313" key="6">
    <source>
        <dbReference type="EMBL" id="CAE2324002.1"/>
    </source>
</evidence>
<keyword evidence="3 4" id="KW-0687">Ribonucleoprotein</keyword>
<proteinExistence type="inferred from homology"/>
<evidence type="ECO:0000259" key="5">
    <source>
        <dbReference type="Pfam" id="PF01775"/>
    </source>
</evidence>
<dbReference type="OMA" id="CIFAKND"/>
<dbReference type="InterPro" id="IPR023573">
    <property type="entry name" value="Ribosomal_eL20_dom"/>
</dbReference>
<organism evidence="6">
    <name type="scientific">Guillardia theta</name>
    <name type="common">Cryptophyte</name>
    <name type="synonym">Cryptomonas phi</name>
    <dbReference type="NCBI Taxonomy" id="55529"/>
    <lineage>
        <taxon>Eukaryota</taxon>
        <taxon>Cryptophyceae</taxon>
        <taxon>Pyrenomonadales</taxon>
        <taxon>Geminigeraceae</taxon>
        <taxon>Guillardia</taxon>
    </lineage>
</organism>
<dbReference type="GO" id="GO:0006412">
    <property type="term" value="P:translation"/>
    <property type="evidence" value="ECO:0007669"/>
    <property type="project" value="InterPro"/>
</dbReference>
<dbReference type="Gene3D" id="3.10.20.10">
    <property type="match status" value="2"/>
</dbReference>
<dbReference type="PANTHER" id="PTHR10052">
    <property type="entry name" value="60S RIBOSOMAL PROTEIN L18A"/>
    <property type="match status" value="1"/>
</dbReference>
<comment type="similarity">
    <text evidence="1 4">Belongs to the eukaryotic ribosomal protein eL20 family.</text>
</comment>
<dbReference type="EMBL" id="HBKN01037137">
    <property type="protein sequence ID" value="CAE2324002.1"/>
    <property type="molecule type" value="Transcribed_RNA"/>
</dbReference>
<keyword evidence="2 4" id="KW-0689">Ribosomal protein</keyword>
<evidence type="ECO:0000256" key="3">
    <source>
        <dbReference type="ARBA" id="ARBA00023274"/>
    </source>
</evidence>
<sequence length="187" mass="22161">MQDTGLVQTRYHQYQVVGRLKPSAEKGTRKADIYKMNIFAPNKVVAKSRFWYYMSLLKRVKKANGEILQINEIFEKKPSTVSNYGIWMRYDSRTGHHNMYREYRDVSICGAVSKMYQDVAARHRSRFSNVQIVRTAQVPDDMLRKTWNKEYLEKDIKFPITHRVLRPSSKALKKTFVARRPRTCFDN</sequence>
<dbReference type="GO" id="GO:0005840">
    <property type="term" value="C:ribosome"/>
    <property type="evidence" value="ECO:0007669"/>
    <property type="project" value="UniProtKB-KW"/>
</dbReference>
<gene>
    <name evidence="6" type="ORF">GTHE00462_LOCUS29109</name>
</gene>
<accession>A0A7S4P5G3</accession>
<dbReference type="SUPFAM" id="SSF160374">
    <property type="entry name" value="RplX-like"/>
    <property type="match status" value="1"/>
</dbReference>
<reference evidence="6" key="1">
    <citation type="submission" date="2021-01" db="EMBL/GenBank/DDBJ databases">
        <authorList>
            <person name="Corre E."/>
            <person name="Pelletier E."/>
            <person name="Niang G."/>
            <person name="Scheremetjew M."/>
            <person name="Finn R."/>
            <person name="Kale V."/>
            <person name="Holt S."/>
            <person name="Cochrane G."/>
            <person name="Meng A."/>
            <person name="Brown T."/>
            <person name="Cohen L."/>
        </authorList>
    </citation>
    <scope>NUCLEOTIDE SEQUENCE</scope>
    <source>
        <strain evidence="6">CCMP 2712</strain>
    </source>
</reference>
<dbReference type="FunFam" id="3.10.20.10:FF:000002">
    <property type="entry name" value="60S ribosomal protein L18a"/>
    <property type="match status" value="1"/>
</dbReference>
<dbReference type="AlphaFoldDB" id="A0A7S4P5G3"/>
<protein>
    <recommendedName>
        <fullName evidence="4">60S ribosomal protein L18a</fullName>
    </recommendedName>
</protein>
<dbReference type="InterPro" id="IPR021138">
    <property type="entry name" value="Ribosomal_eL20_eukaryotes"/>
</dbReference>
<feature type="domain" description="Large ribosomal subunit protein eL20" evidence="5">
    <location>
        <begin position="12"/>
        <end position="134"/>
    </location>
</feature>
<evidence type="ECO:0000256" key="2">
    <source>
        <dbReference type="ARBA" id="ARBA00022980"/>
    </source>
</evidence>
<dbReference type="FunFam" id="3.10.20.10:FF:000001">
    <property type="entry name" value="60S ribosomal protein L18a"/>
    <property type="match status" value="1"/>
</dbReference>
<name>A0A7S4P5G3_GUITH</name>
<dbReference type="Pfam" id="PF01775">
    <property type="entry name" value="Ribosomal_L18A"/>
    <property type="match status" value="1"/>
</dbReference>
<dbReference type="GO" id="GO:0003735">
    <property type="term" value="F:structural constituent of ribosome"/>
    <property type="evidence" value="ECO:0007669"/>
    <property type="project" value="InterPro"/>
</dbReference>
<dbReference type="InterPro" id="IPR028877">
    <property type="entry name" value="Ribosomal_eL20"/>
</dbReference>